<evidence type="ECO:0000313" key="1">
    <source>
        <dbReference type="EMBL" id="ADU31358.1"/>
    </source>
</evidence>
<dbReference type="PANTHER" id="PTHR33639">
    <property type="entry name" value="THIOL-DISULFIDE OXIDOREDUCTASE DCC"/>
    <property type="match status" value="1"/>
</dbReference>
<dbReference type="HOGENOM" id="CLU_092206_2_1_9"/>
<dbReference type="Pfam" id="PF04134">
    <property type="entry name" value="DCC1-like"/>
    <property type="match status" value="1"/>
</dbReference>
<keyword evidence="2" id="KW-1185">Reference proteome</keyword>
<name>E6TZQ2_EVAC2</name>
<protein>
    <submittedName>
        <fullName evidence="1">Thiol-disulfide oxidoreductase DCC</fullName>
    </submittedName>
</protein>
<dbReference type="eggNOG" id="COG3011">
    <property type="taxonomic scope" value="Bacteria"/>
</dbReference>
<dbReference type="InterPro" id="IPR007263">
    <property type="entry name" value="DCC1-like"/>
</dbReference>
<dbReference type="EMBL" id="CP002394">
    <property type="protein sequence ID" value="ADU31358.1"/>
    <property type="molecule type" value="Genomic_DNA"/>
</dbReference>
<dbReference type="GO" id="GO:0015035">
    <property type="term" value="F:protein-disulfide reductase activity"/>
    <property type="evidence" value="ECO:0007669"/>
    <property type="project" value="InterPro"/>
</dbReference>
<evidence type="ECO:0000313" key="2">
    <source>
        <dbReference type="Proteomes" id="UP000001401"/>
    </source>
</evidence>
<dbReference type="PANTHER" id="PTHR33639:SF2">
    <property type="entry name" value="DUF393 DOMAIN-CONTAINING PROTEIN"/>
    <property type="match status" value="1"/>
</dbReference>
<dbReference type="KEGG" id="bco:Bcell_3115"/>
<sequence length="130" mass="15314">MKSIILFDGVCNFCVGSVQFIIKRDKNARYQFASLQSEIGNKLKAEYQIPENINSFILIEDNQVFYKSTAALRVCKGLDRGWRAFYPLIIVPRPIRDLFYSLISNNRYKWFGKKESCMIPSRDIRERFLE</sequence>
<reference evidence="1 2" key="1">
    <citation type="submission" date="2010-12" db="EMBL/GenBank/DDBJ databases">
        <title>Complete sequence of Bacillus cellulosilyticus DSM 2522.</title>
        <authorList>
            <consortium name="US DOE Joint Genome Institute"/>
            <person name="Lucas S."/>
            <person name="Copeland A."/>
            <person name="Lapidus A."/>
            <person name="Cheng J.-F."/>
            <person name="Bruce D."/>
            <person name="Goodwin L."/>
            <person name="Pitluck S."/>
            <person name="Chertkov O."/>
            <person name="Detter J.C."/>
            <person name="Han C."/>
            <person name="Tapia R."/>
            <person name="Land M."/>
            <person name="Hauser L."/>
            <person name="Jeffries C."/>
            <person name="Kyrpides N."/>
            <person name="Ivanova N."/>
            <person name="Mikhailova N."/>
            <person name="Brumm P."/>
            <person name="Mead D."/>
            <person name="Woyke T."/>
        </authorList>
    </citation>
    <scope>NUCLEOTIDE SEQUENCE [LARGE SCALE GENOMIC DNA]</scope>
    <source>
        <strain evidence="2">ATCC 21833 / DSM 2522 / FERM P-1141 / JCM 9156 / N-4</strain>
    </source>
</reference>
<dbReference type="RefSeq" id="WP_013489689.1">
    <property type="nucleotide sequence ID" value="NC_014829.1"/>
</dbReference>
<dbReference type="OrthoDB" id="9785438at2"/>
<dbReference type="Proteomes" id="UP000001401">
    <property type="component" value="Chromosome"/>
</dbReference>
<dbReference type="InterPro" id="IPR052927">
    <property type="entry name" value="DCC_oxidoreductase"/>
</dbReference>
<accession>E6TZQ2</accession>
<gene>
    <name evidence="1" type="ordered locus">Bcell_3115</name>
</gene>
<organism evidence="1 2">
    <name type="scientific">Evansella cellulosilytica (strain ATCC 21833 / DSM 2522 / FERM P-1141 / JCM 9156 / N-4)</name>
    <name type="common">Bacillus cellulosilyticus</name>
    <dbReference type="NCBI Taxonomy" id="649639"/>
    <lineage>
        <taxon>Bacteria</taxon>
        <taxon>Bacillati</taxon>
        <taxon>Bacillota</taxon>
        <taxon>Bacilli</taxon>
        <taxon>Bacillales</taxon>
        <taxon>Bacillaceae</taxon>
        <taxon>Evansella</taxon>
    </lineage>
</organism>
<proteinExistence type="predicted"/>
<dbReference type="AlphaFoldDB" id="E6TZQ2"/>